<dbReference type="SUPFAM" id="SSF47473">
    <property type="entry name" value="EF-hand"/>
    <property type="match status" value="1"/>
</dbReference>
<dbReference type="InterPro" id="IPR050145">
    <property type="entry name" value="Centrin_CML-like"/>
</dbReference>
<evidence type="ECO:0000256" key="2">
    <source>
        <dbReference type="ARBA" id="ARBA00022837"/>
    </source>
</evidence>
<dbReference type="InterPro" id="IPR018247">
    <property type="entry name" value="EF_Hand_1_Ca_BS"/>
</dbReference>
<sequence>MESLQTLYANIKIIYFKPTHTNCFSSNHRPNATQQTMCPSGRILSSQAAASDFRPAFEVLDADRDGKISRDDLRAFYAGVHGGVSGGDEMIGAMMTVADTNKDGFVEYEEFVRVMMGNAEKLPVGSGAMEDVFKVMDMDGDGKLSHRDLKAYMSWAGFPATDEDINAMILFGGGDKNGGVTFEGLLRILALDSDYAN</sequence>
<evidence type="ECO:0000256" key="1">
    <source>
        <dbReference type="ARBA" id="ARBA00022737"/>
    </source>
</evidence>
<protein>
    <recommendedName>
        <fullName evidence="3">EF-hand domain-containing protein</fullName>
    </recommendedName>
</protein>
<feature type="domain" description="EF-hand" evidence="3">
    <location>
        <begin position="124"/>
        <end position="159"/>
    </location>
</feature>
<gene>
    <name evidence="4" type="ORF">PHAVU_005G129600g</name>
</gene>
<dbReference type="PANTHER" id="PTHR23050">
    <property type="entry name" value="CALCIUM BINDING PROTEIN"/>
    <property type="match status" value="1"/>
</dbReference>
<dbReference type="OrthoDB" id="26525at2759"/>
<evidence type="ECO:0000313" key="5">
    <source>
        <dbReference type="Proteomes" id="UP000000226"/>
    </source>
</evidence>
<dbReference type="PROSITE" id="PS00018">
    <property type="entry name" value="EF_HAND_1"/>
    <property type="match status" value="3"/>
</dbReference>
<dbReference type="InterPro" id="IPR002048">
    <property type="entry name" value="EF_hand_dom"/>
</dbReference>
<dbReference type="Gramene" id="ESW22128">
    <property type="protein sequence ID" value="ESW22128"/>
    <property type="gene ID" value="PHAVU_005G129600g"/>
</dbReference>
<dbReference type="CDD" id="cd00051">
    <property type="entry name" value="EFh"/>
    <property type="match status" value="2"/>
</dbReference>
<dbReference type="STRING" id="3885.V7BYH9"/>
<accession>V7BYH9</accession>
<feature type="domain" description="EF-hand" evidence="3">
    <location>
        <begin position="48"/>
        <end position="83"/>
    </location>
</feature>
<keyword evidence="2" id="KW-0106">Calcium</keyword>
<dbReference type="SMART" id="SM00054">
    <property type="entry name" value="EFh"/>
    <property type="match status" value="4"/>
</dbReference>
<dbReference type="eggNOG" id="KOG0027">
    <property type="taxonomic scope" value="Eukaryota"/>
</dbReference>
<dbReference type="Pfam" id="PF13499">
    <property type="entry name" value="EF-hand_7"/>
    <property type="match status" value="1"/>
</dbReference>
<organism evidence="4 5">
    <name type="scientific">Phaseolus vulgaris</name>
    <name type="common">Kidney bean</name>
    <name type="synonym">French bean</name>
    <dbReference type="NCBI Taxonomy" id="3885"/>
    <lineage>
        <taxon>Eukaryota</taxon>
        <taxon>Viridiplantae</taxon>
        <taxon>Streptophyta</taxon>
        <taxon>Embryophyta</taxon>
        <taxon>Tracheophyta</taxon>
        <taxon>Spermatophyta</taxon>
        <taxon>Magnoliopsida</taxon>
        <taxon>eudicotyledons</taxon>
        <taxon>Gunneridae</taxon>
        <taxon>Pentapetalae</taxon>
        <taxon>rosids</taxon>
        <taxon>fabids</taxon>
        <taxon>Fabales</taxon>
        <taxon>Fabaceae</taxon>
        <taxon>Papilionoideae</taxon>
        <taxon>50 kb inversion clade</taxon>
        <taxon>NPAAA clade</taxon>
        <taxon>indigoferoid/millettioid clade</taxon>
        <taxon>Phaseoleae</taxon>
        <taxon>Phaseolus</taxon>
    </lineage>
</organism>
<proteinExistence type="predicted"/>
<dbReference type="AlphaFoldDB" id="V7BYH9"/>
<dbReference type="Gene3D" id="1.10.238.10">
    <property type="entry name" value="EF-hand"/>
    <property type="match status" value="1"/>
</dbReference>
<feature type="domain" description="EF-hand" evidence="3">
    <location>
        <begin position="86"/>
        <end position="121"/>
    </location>
</feature>
<dbReference type="PROSITE" id="PS50222">
    <property type="entry name" value="EF_HAND_2"/>
    <property type="match status" value="3"/>
</dbReference>
<dbReference type="InterPro" id="IPR011992">
    <property type="entry name" value="EF-hand-dom_pair"/>
</dbReference>
<dbReference type="OMA" id="DVIGTMM"/>
<dbReference type="FunFam" id="1.10.238.10:FF:000298">
    <property type="entry name" value="Calcium-binding protein CP1"/>
    <property type="match status" value="1"/>
</dbReference>
<keyword evidence="1" id="KW-0677">Repeat</keyword>
<keyword evidence="5" id="KW-1185">Reference proteome</keyword>
<evidence type="ECO:0000259" key="3">
    <source>
        <dbReference type="PROSITE" id="PS50222"/>
    </source>
</evidence>
<dbReference type="Pfam" id="PF13202">
    <property type="entry name" value="EF-hand_5"/>
    <property type="match status" value="1"/>
</dbReference>
<evidence type="ECO:0000313" key="4">
    <source>
        <dbReference type="EMBL" id="ESW22128.1"/>
    </source>
</evidence>
<dbReference type="EMBL" id="CM002292">
    <property type="protein sequence ID" value="ESW22128.1"/>
    <property type="molecule type" value="Genomic_DNA"/>
</dbReference>
<dbReference type="Proteomes" id="UP000000226">
    <property type="component" value="Chromosome 5"/>
</dbReference>
<dbReference type="GO" id="GO:0005509">
    <property type="term" value="F:calcium ion binding"/>
    <property type="evidence" value="ECO:0007669"/>
    <property type="project" value="InterPro"/>
</dbReference>
<dbReference type="SMR" id="V7BYH9"/>
<name>V7BYH9_PHAVU</name>
<reference evidence="5" key="1">
    <citation type="journal article" date="2014" name="Nat. Genet.">
        <title>A reference genome for common bean and genome-wide analysis of dual domestications.</title>
        <authorList>
            <person name="Schmutz J."/>
            <person name="McClean P.E."/>
            <person name="Mamidi S."/>
            <person name="Wu G.A."/>
            <person name="Cannon S.B."/>
            <person name="Grimwood J."/>
            <person name="Jenkins J."/>
            <person name="Shu S."/>
            <person name="Song Q."/>
            <person name="Chavarro C."/>
            <person name="Torres-Torres M."/>
            <person name="Geffroy V."/>
            <person name="Moghaddam S.M."/>
            <person name="Gao D."/>
            <person name="Abernathy B."/>
            <person name="Barry K."/>
            <person name="Blair M."/>
            <person name="Brick M.A."/>
            <person name="Chovatia M."/>
            <person name="Gepts P."/>
            <person name="Goodstein D.M."/>
            <person name="Gonzales M."/>
            <person name="Hellsten U."/>
            <person name="Hyten D.L."/>
            <person name="Jia G."/>
            <person name="Kelly J.D."/>
            <person name="Kudrna D."/>
            <person name="Lee R."/>
            <person name="Richard M.M."/>
            <person name="Miklas P.N."/>
            <person name="Osorno J.M."/>
            <person name="Rodrigues J."/>
            <person name="Thareau V."/>
            <person name="Urrea C.A."/>
            <person name="Wang M."/>
            <person name="Yu Y."/>
            <person name="Zhang M."/>
            <person name="Wing R.A."/>
            <person name="Cregan P.B."/>
            <person name="Rokhsar D.S."/>
            <person name="Jackson S.A."/>
        </authorList>
    </citation>
    <scope>NUCLEOTIDE SEQUENCE [LARGE SCALE GENOMIC DNA]</scope>
    <source>
        <strain evidence="5">cv. G19833</strain>
    </source>
</reference>